<sequence>MTVSVSINGKTVWSEGFGYSDLENGIKMSPGSVMRIASISKSLTTVAIGQLIEKWKLDLDAPVQKYVENFPEKKYKGEKVTITTRHLLTHSSGIRHYKLKDELEKDDKDSSSDDEATVKPSEKILDVEEKRNQMRAMLAEKALKTKNKAPESCEFDLEEYYIKEEFISVKEALKLFQDDELLFKPGENYYYSSHAYTLVSAVIEKVSGKPFTKYMTNLFKSLNMDSTFLDEHDPIIYRRGRYYVRDTRGNLKNAPYVSNSYKWAGGGFVSNVNDLVNFGNMMLYSYQNTNDQDPKGFLKSSTVQKLWTPSPESKKFGKGNLYGLGWGVLEGSKDLKAFANNKKKCFSHSGGAVGASSILFIMPTYDPYESKPIDQSVTIDLPQGVVVSIITNLQNVSLLKLATEIAKAFDRVPNDPKILGNIASVLKSKVYSLEKL</sequence>
<organism evidence="3 4">
    <name type="scientific">Armadillidium nasatum</name>
    <dbReference type="NCBI Taxonomy" id="96803"/>
    <lineage>
        <taxon>Eukaryota</taxon>
        <taxon>Metazoa</taxon>
        <taxon>Ecdysozoa</taxon>
        <taxon>Arthropoda</taxon>
        <taxon>Crustacea</taxon>
        <taxon>Multicrustacea</taxon>
        <taxon>Malacostraca</taxon>
        <taxon>Eumalacostraca</taxon>
        <taxon>Peracarida</taxon>
        <taxon>Isopoda</taxon>
        <taxon>Oniscidea</taxon>
        <taxon>Crinocheta</taxon>
        <taxon>Armadillidiidae</taxon>
        <taxon>Armadillidium</taxon>
    </lineage>
</organism>
<feature type="domain" description="Beta-lactamase-related" evidence="2">
    <location>
        <begin position="1"/>
        <end position="398"/>
    </location>
</feature>
<comment type="caution">
    <text evidence="3">The sequence shown here is derived from an EMBL/GenBank/DDBJ whole genome shotgun (WGS) entry which is preliminary data.</text>
</comment>
<dbReference type="OrthoDB" id="5946976at2759"/>
<dbReference type="SUPFAM" id="SSF56601">
    <property type="entry name" value="beta-lactamase/transpeptidase-like"/>
    <property type="match status" value="1"/>
</dbReference>
<dbReference type="Gene3D" id="3.40.710.10">
    <property type="entry name" value="DD-peptidase/beta-lactamase superfamily"/>
    <property type="match status" value="2"/>
</dbReference>
<dbReference type="Proteomes" id="UP000326759">
    <property type="component" value="Unassembled WGS sequence"/>
</dbReference>
<keyword evidence="4" id="KW-1185">Reference proteome</keyword>
<dbReference type="AlphaFoldDB" id="A0A5N5SSQ7"/>
<dbReference type="InterPro" id="IPR052794">
    <property type="entry name" value="Mito_Ser_Protease_LACTB"/>
</dbReference>
<gene>
    <name evidence="3" type="primary">LACTB</name>
    <name evidence="3" type="ORF">Anas_05766</name>
</gene>
<dbReference type="InterPro" id="IPR001466">
    <property type="entry name" value="Beta-lactam-related"/>
</dbReference>
<dbReference type="GO" id="GO:0019216">
    <property type="term" value="P:regulation of lipid metabolic process"/>
    <property type="evidence" value="ECO:0007669"/>
    <property type="project" value="TreeGrafter"/>
</dbReference>
<protein>
    <submittedName>
        <fullName evidence="3">Serine beta-lactamase-like protein LACTB, mitochondrial</fullName>
    </submittedName>
</protein>
<evidence type="ECO:0000259" key="2">
    <source>
        <dbReference type="Pfam" id="PF00144"/>
    </source>
</evidence>
<name>A0A5N5SSQ7_9CRUS</name>
<dbReference type="Pfam" id="PF00144">
    <property type="entry name" value="Beta-lactamase"/>
    <property type="match status" value="1"/>
</dbReference>
<feature type="region of interest" description="Disordered" evidence="1">
    <location>
        <begin position="102"/>
        <end position="123"/>
    </location>
</feature>
<dbReference type="GO" id="GO:0005739">
    <property type="term" value="C:mitochondrion"/>
    <property type="evidence" value="ECO:0007669"/>
    <property type="project" value="TreeGrafter"/>
</dbReference>
<dbReference type="PANTHER" id="PTHR46520">
    <property type="entry name" value="SERINE BETA-LACTAMASE-LIKE PROTEIN LACTB, MITOCHONDRIAL"/>
    <property type="match status" value="1"/>
</dbReference>
<dbReference type="InterPro" id="IPR012338">
    <property type="entry name" value="Beta-lactam/transpept-like"/>
</dbReference>
<dbReference type="GO" id="GO:0008233">
    <property type="term" value="F:peptidase activity"/>
    <property type="evidence" value="ECO:0007669"/>
    <property type="project" value="TreeGrafter"/>
</dbReference>
<accession>A0A5N5SSQ7</accession>
<evidence type="ECO:0000256" key="1">
    <source>
        <dbReference type="SAM" id="MobiDB-lite"/>
    </source>
</evidence>
<proteinExistence type="predicted"/>
<dbReference type="EMBL" id="SEYY01020544">
    <property type="protein sequence ID" value="KAB7497234.1"/>
    <property type="molecule type" value="Genomic_DNA"/>
</dbReference>
<dbReference type="PANTHER" id="PTHR46520:SF1">
    <property type="entry name" value="SERINE BETA-LACTAMASE-LIKE PROTEIN LACTB, MITOCHONDRIAL"/>
    <property type="match status" value="1"/>
</dbReference>
<evidence type="ECO:0000313" key="3">
    <source>
        <dbReference type="EMBL" id="KAB7497234.1"/>
    </source>
</evidence>
<reference evidence="3 4" key="1">
    <citation type="journal article" date="2019" name="PLoS Biol.">
        <title>Sex chromosomes control vertical transmission of feminizing Wolbachia symbionts in an isopod.</title>
        <authorList>
            <person name="Becking T."/>
            <person name="Chebbi M.A."/>
            <person name="Giraud I."/>
            <person name="Moumen B."/>
            <person name="Laverre T."/>
            <person name="Caubet Y."/>
            <person name="Peccoud J."/>
            <person name="Gilbert C."/>
            <person name="Cordaux R."/>
        </authorList>
    </citation>
    <scope>NUCLEOTIDE SEQUENCE [LARGE SCALE GENOMIC DNA]</scope>
    <source>
        <strain evidence="3">ANa2</strain>
        <tissue evidence="3">Whole body excluding digestive tract and cuticle</tissue>
    </source>
</reference>
<dbReference type="GO" id="GO:0006508">
    <property type="term" value="P:proteolysis"/>
    <property type="evidence" value="ECO:0007669"/>
    <property type="project" value="TreeGrafter"/>
</dbReference>
<evidence type="ECO:0000313" key="4">
    <source>
        <dbReference type="Proteomes" id="UP000326759"/>
    </source>
</evidence>